<dbReference type="AlphaFoldDB" id="A0AAU9K3M2"/>
<evidence type="ECO:0000313" key="2">
    <source>
        <dbReference type="EMBL" id="CAG9332826.1"/>
    </source>
</evidence>
<sequence length="96" mass="10884">MLSPKSCKQTGIEYDSEMDDFVENLIFGERMELINISSAAFLLTRNNWNLSKQEFHTGLKQQYQEGKKQGQADTKVGKGNSSSYIHRGRCGMAVYV</sequence>
<organism evidence="2 3">
    <name type="scientific">Blepharisma stoltei</name>
    <dbReference type="NCBI Taxonomy" id="1481888"/>
    <lineage>
        <taxon>Eukaryota</taxon>
        <taxon>Sar</taxon>
        <taxon>Alveolata</taxon>
        <taxon>Ciliophora</taxon>
        <taxon>Postciliodesmatophora</taxon>
        <taxon>Heterotrichea</taxon>
        <taxon>Heterotrichida</taxon>
        <taxon>Blepharismidae</taxon>
        <taxon>Blepharisma</taxon>
    </lineage>
</organism>
<protein>
    <submittedName>
        <fullName evidence="2">Uncharacterized protein</fullName>
    </submittedName>
</protein>
<keyword evidence="3" id="KW-1185">Reference proteome</keyword>
<name>A0AAU9K3M2_9CILI</name>
<evidence type="ECO:0000256" key="1">
    <source>
        <dbReference type="SAM" id="MobiDB-lite"/>
    </source>
</evidence>
<reference evidence="2" key="1">
    <citation type="submission" date="2021-09" db="EMBL/GenBank/DDBJ databases">
        <authorList>
            <consortium name="AG Swart"/>
            <person name="Singh M."/>
            <person name="Singh A."/>
            <person name="Seah K."/>
            <person name="Emmerich C."/>
        </authorList>
    </citation>
    <scope>NUCLEOTIDE SEQUENCE</scope>
    <source>
        <strain evidence="2">ATCC30299</strain>
    </source>
</reference>
<comment type="caution">
    <text evidence="2">The sequence shown here is derived from an EMBL/GenBank/DDBJ whole genome shotgun (WGS) entry which is preliminary data.</text>
</comment>
<accession>A0AAU9K3M2</accession>
<dbReference type="Proteomes" id="UP001162131">
    <property type="component" value="Unassembled WGS sequence"/>
</dbReference>
<dbReference type="EMBL" id="CAJZBQ010000055">
    <property type="protein sequence ID" value="CAG9332826.1"/>
    <property type="molecule type" value="Genomic_DNA"/>
</dbReference>
<gene>
    <name evidence="2" type="ORF">BSTOLATCC_MIC57115</name>
</gene>
<evidence type="ECO:0000313" key="3">
    <source>
        <dbReference type="Proteomes" id="UP001162131"/>
    </source>
</evidence>
<proteinExistence type="predicted"/>
<feature type="region of interest" description="Disordered" evidence="1">
    <location>
        <begin position="61"/>
        <end position="83"/>
    </location>
</feature>